<proteinExistence type="predicted"/>
<gene>
    <name evidence="2" type="ORF">SG35_030835</name>
</gene>
<keyword evidence="1" id="KW-1133">Transmembrane helix</keyword>
<feature type="transmembrane region" description="Helical" evidence="1">
    <location>
        <begin position="45"/>
        <end position="66"/>
    </location>
</feature>
<evidence type="ECO:0000256" key="1">
    <source>
        <dbReference type="SAM" id="Phobius"/>
    </source>
</evidence>
<dbReference type="Proteomes" id="UP000032568">
    <property type="component" value="Chromosome pTact"/>
</dbReference>
<dbReference type="KEGG" id="tact:SG35_030835"/>
<name>A0AAE9YVR7_9GAMM</name>
<feature type="transmembrane region" description="Helical" evidence="1">
    <location>
        <begin position="21"/>
        <end position="39"/>
    </location>
</feature>
<dbReference type="EMBL" id="CP059736">
    <property type="protein sequence ID" value="WDE02156.1"/>
    <property type="molecule type" value="Genomic_DNA"/>
</dbReference>
<organism evidence="2 3">
    <name type="scientific">Thalassomonas actiniarum</name>
    <dbReference type="NCBI Taxonomy" id="485447"/>
    <lineage>
        <taxon>Bacteria</taxon>
        <taxon>Pseudomonadati</taxon>
        <taxon>Pseudomonadota</taxon>
        <taxon>Gammaproteobacteria</taxon>
        <taxon>Alteromonadales</taxon>
        <taxon>Colwelliaceae</taxon>
        <taxon>Thalassomonas</taxon>
    </lineage>
</organism>
<reference evidence="2 3" key="1">
    <citation type="journal article" date="2015" name="Genome Announc.">
        <title>Draft Genome Sequences of Marine Isolates of Thalassomonas viridans and Thalassomonas actiniarum.</title>
        <authorList>
            <person name="Olonade I."/>
            <person name="van Zyl L.J."/>
            <person name="Trindade M."/>
        </authorList>
    </citation>
    <scope>NUCLEOTIDE SEQUENCE [LARGE SCALE GENOMIC DNA]</scope>
    <source>
        <strain evidence="2 3">A5K-106</strain>
    </source>
</reference>
<reference evidence="2 3" key="2">
    <citation type="journal article" date="2022" name="Mar. Drugs">
        <title>Bioassay-Guided Fractionation Leads to the Detection of Cholic Acid Generated by the Rare Thalassomonas sp.</title>
        <authorList>
            <person name="Pheiffer F."/>
            <person name="Schneider Y.K."/>
            <person name="Hansen E.H."/>
            <person name="Andersen J.H."/>
            <person name="Isaksson J."/>
            <person name="Busche T."/>
            <person name="R C."/>
            <person name="Kalinowski J."/>
            <person name="Zyl L.V."/>
            <person name="Trindade M."/>
        </authorList>
    </citation>
    <scope>NUCLEOTIDE SEQUENCE [LARGE SCALE GENOMIC DNA]</scope>
    <source>
        <strain evidence="2 3">A5K-106</strain>
    </source>
</reference>
<accession>A0AAE9YVR7</accession>
<feature type="transmembrane region" description="Helical" evidence="1">
    <location>
        <begin position="86"/>
        <end position="108"/>
    </location>
</feature>
<keyword evidence="3" id="KW-1185">Reference proteome</keyword>
<dbReference type="RefSeq" id="WP_152646472.1">
    <property type="nucleotide sequence ID" value="NZ_CP059736.1"/>
</dbReference>
<sequence>MAWNTFYFGKENPSLKRRLMIHFFMLIMAGAPFAIWVDFSPTKETFISASILALLPAIFTIARILLNIKKFMKHPQVVRQSRINRILGFASLPIIVFVFFWLSFVYSFPAVYTIFFGSDYSVSAKFEKDGSSSRRSCNYKIKGELLTDLLPSFICIDKVQYESSSNHFTLIGKQSLLGIVYREVQQKANQASTADAATLQ</sequence>
<keyword evidence="1" id="KW-0812">Transmembrane</keyword>
<evidence type="ECO:0000313" key="3">
    <source>
        <dbReference type="Proteomes" id="UP000032568"/>
    </source>
</evidence>
<dbReference type="AlphaFoldDB" id="A0AAE9YVR7"/>
<evidence type="ECO:0000313" key="2">
    <source>
        <dbReference type="EMBL" id="WDE02156.1"/>
    </source>
</evidence>
<keyword evidence="1" id="KW-0472">Membrane</keyword>
<protein>
    <submittedName>
        <fullName evidence="2">Uncharacterized protein</fullName>
    </submittedName>
</protein>